<proteinExistence type="predicted"/>
<evidence type="ECO:0000256" key="6">
    <source>
        <dbReference type="ARBA" id="ARBA00023136"/>
    </source>
</evidence>
<dbReference type="Gene3D" id="3.40.50.300">
    <property type="entry name" value="P-loop containing nucleotide triphosphate hydrolases"/>
    <property type="match status" value="1"/>
</dbReference>
<feature type="transmembrane region" description="Helical" evidence="7">
    <location>
        <begin position="158"/>
        <end position="176"/>
    </location>
</feature>
<feature type="transmembrane region" description="Helical" evidence="7">
    <location>
        <begin position="133"/>
        <end position="152"/>
    </location>
</feature>
<dbReference type="GO" id="GO:0034040">
    <property type="term" value="F:ATPase-coupled lipid transmembrane transporter activity"/>
    <property type="evidence" value="ECO:0007669"/>
    <property type="project" value="TreeGrafter"/>
</dbReference>
<name>A0A9D2NHW8_9FIRM</name>
<reference evidence="10" key="2">
    <citation type="submission" date="2021-04" db="EMBL/GenBank/DDBJ databases">
        <authorList>
            <person name="Gilroy R."/>
        </authorList>
    </citation>
    <scope>NUCLEOTIDE SEQUENCE</scope>
    <source>
        <strain evidence="10">USAMLcec2-132</strain>
    </source>
</reference>
<keyword evidence="5 7" id="KW-1133">Transmembrane helix</keyword>
<evidence type="ECO:0000313" key="10">
    <source>
        <dbReference type="EMBL" id="HJC24546.1"/>
    </source>
</evidence>
<keyword evidence="2 7" id="KW-0812">Transmembrane</keyword>
<protein>
    <submittedName>
        <fullName evidence="10">ABC transporter ATP-binding protein/permease</fullName>
    </submittedName>
</protein>
<evidence type="ECO:0000256" key="7">
    <source>
        <dbReference type="SAM" id="Phobius"/>
    </source>
</evidence>
<sequence length="545" mass="61850">MRHKSRLNSMVWRNLKWVCFGNSIVKAITIPVTLAMAWILSVIVDQAVSGEVRKVAGYSLFMLALILIYIAVQTVSNILICKRQSKAIHQCRMDFLEILLSNSLNKLFYADYGELMENLNSDLETLTKRYIKLYPNMISSALELIACFSFILFQSPVAAGSLLGISFLQFIPPIIVKKYMQINYDRCRDIEAKITNHVVEAVNGFEIIKLYGLKRWWQTRLTDYHKEYLSAGRKTDAVAAVQRSMYRLLDNTLKFGTYALMGIYAMLGYCTFDVAVQVIYLSSGLFNSVKNLFSTVPEIAVTQNAEIRISKWTAIEEKGEKGSSSVSTLSSNVPIVIQNLYYKYEKDTIIGGLSYQFDPDKNYIIQGSNGAGKTTLINLLTGLILPDQGNIFYADFNTPVEESSLYLFIPQHDPEFNYDVYTLFAMFGEDKQQILFSIAKRFGLTENVMKGNSIRELSGGERKKVFLSIGFAMQPKWLFLDEPSNNLDRHGKEVLIGLLSERKGTIVISHDDLLVHSIDCRIKLENGRIYDENKWTSTKKAANVI</sequence>
<comment type="subcellular location">
    <subcellularLocation>
        <location evidence="1">Cell membrane</location>
        <topology evidence="1">Multi-pass membrane protein</topology>
    </subcellularLocation>
</comment>
<dbReference type="PROSITE" id="PS00211">
    <property type="entry name" value="ABC_TRANSPORTER_1"/>
    <property type="match status" value="1"/>
</dbReference>
<dbReference type="GO" id="GO:0005886">
    <property type="term" value="C:plasma membrane"/>
    <property type="evidence" value="ECO:0007669"/>
    <property type="project" value="UniProtKB-SubCell"/>
</dbReference>
<organism evidence="10 11">
    <name type="scientific">Candidatus Eisenbergiella merdavium</name>
    <dbReference type="NCBI Taxonomy" id="2838551"/>
    <lineage>
        <taxon>Bacteria</taxon>
        <taxon>Bacillati</taxon>
        <taxon>Bacillota</taxon>
        <taxon>Clostridia</taxon>
        <taxon>Lachnospirales</taxon>
        <taxon>Lachnospiraceae</taxon>
        <taxon>Eisenbergiella</taxon>
    </lineage>
</organism>
<dbReference type="PROSITE" id="PS50893">
    <property type="entry name" value="ABC_TRANSPORTER_2"/>
    <property type="match status" value="1"/>
</dbReference>
<evidence type="ECO:0000256" key="2">
    <source>
        <dbReference type="ARBA" id="ARBA00022692"/>
    </source>
</evidence>
<dbReference type="InterPro" id="IPR017871">
    <property type="entry name" value="ABC_transporter-like_CS"/>
</dbReference>
<dbReference type="EMBL" id="DWWS01000045">
    <property type="protein sequence ID" value="HJC24546.1"/>
    <property type="molecule type" value="Genomic_DNA"/>
</dbReference>
<dbReference type="GO" id="GO:0016887">
    <property type="term" value="F:ATP hydrolysis activity"/>
    <property type="evidence" value="ECO:0007669"/>
    <property type="project" value="InterPro"/>
</dbReference>
<dbReference type="Proteomes" id="UP000823891">
    <property type="component" value="Unassembled WGS sequence"/>
</dbReference>
<dbReference type="InterPro" id="IPR027417">
    <property type="entry name" value="P-loop_NTPase"/>
</dbReference>
<evidence type="ECO:0000256" key="3">
    <source>
        <dbReference type="ARBA" id="ARBA00022741"/>
    </source>
</evidence>
<dbReference type="SUPFAM" id="SSF90123">
    <property type="entry name" value="ABC transporter transmembrane region"/>
    <property type="match status" value="1"/>
</dbReference>
<reference evidence="10" key="1">
    <citation type="journal article" date="2021" name="PeerJ">
        <title>Extensive microbial diversity within the chicken gut microbiome revealed by metagenomics and culture.</title>
        <authorList>
            <person name="Gilroy R."/>
            <person name="Ravi A."/>
            <person name="Getino M."/>
            <person name="Pursley I."/>
            <person name="Horton D.L."/>
            <person name="Alikhan N.F."/>
            <person name="Baker D."/>
            <person name="Gharbi K."/>
            <person name="Hall N."/>
            <person name="Watson M."/>
            <person name="Adriaenssens E.M."/>
            <person name="Foster-Nyarko E."/>
            <person name="Jarju S."/>
            <person name="Secka A."/>
            <person name="Antonio M."/>
            <person name="Oren A."/>
            <person name="Chaudhuri R.R."/>
            <person name="La Ragione R."/>
            <person name="Hildebrand F."/>
            <person name="Pallen M.J."/>
        </authorList>
    </citation>
    <scope>NUCLEOTIDE SEQUENCE</scope>
    <source>
        <strain evidence="10">USAMLcec2-132</strain>
    </source>
</reference>
<keyword evidence="3" id="KW-0547">Nucleotide-binding</keyword>
<dbReference type="InterPro" id="IPR003439">
    <property type="entry name" value="ABC_transporter-like_ATP-bd"/>
</dbReference>
<feature type="transmembrane region" description="Helical" evidence="7">
    <location>
        <begin position="20"/>
        <end position="44"/>
    </location>
</feature>
<feature type="transmembrane region" description="Helical" evidence="7">
    <location>
        <begin position="56"/>
        <end position="80"/>
    </location>
</feature>
<evidence type="ECO:0000313" key="11">
    <source>
        <dbReference type="Proteomes" id="UP000823891"/>
    </source>
</evidence>
<dbReference type="SMART" id="SM00382">
    <property type="entry name" value="AAA"/>
    <property type="match status" value="1"/>
</dbReference>
<dbReference type="AlphaFoldDB" id="A0A9D2NHW8"/>
<dbReference type="InterPro" id="IPR003593">
    <property type="entry name" value="AAA+_ATPase"/>
</dbReference>
<dbReference type="SUPFAM" id="SSF52540">
    <property type="entry name" value="P-loop containing nucleoside triphosphate hydrolases"/>
    <property type="match status" value="1"/>
</dbReference>
<keyword evidence="6 7" id="KW-0472">Membrane</keyword>
<feature type="transmembrane region" description="Helical" evidence="7">
    <location>
        <begin position="255"/>
        <end position="280"/>
    </location>
</feature>
<dbReference type="Gene3D" id="1.20.1560.10">
    <property type="entry name" value="ABC transporter type 1, transmembrane domain"/>
    <property type="match status" value="1"/>
</dbReference>
<dbReference type="InterPro" id="IPR036640">
    <property type="entry name" value="ABC1_TM_sf"/>
</dbReference>
<dbReference type="GO" id="GO:0140359">
    <property type="term" value="F:ABC-type transporter activity"/>
    <property type="evidence" value="ECO:0007669"/>
    <property type="project" value="InterPro"/>
</dbReference>
<feature type="domain" description="ABC transporter" evidence="8">
    <location>
        <begin position="335"/>
        <end position="544"/>
    </location>
</feature>
<dbReference type="PROSITE" id="PS50929">
    <property type="entry name" value="ABC_TM1F"/>
    <property type="match status" value="1"/>
</dbReference>
<feature type="domain" description="ABC transmembrane type-1" evidence="9">
    <location>
        <begin position="32"/>
        <end position="300"/>
    </location>
</feature>
<comment type="caution">
    <text evidence="10">The sequence shown here is derived from an EMBL/GenBank/DDBJ whole genome shotgun (WGS) entry which is preliminary data.</text>
</comment>
<dbReference type="PANTHER" id="PTHR24221">
    <property type="entry name" value="ATP-BINDING CASSETTE SUB-FAMILY B"/>
    <property type="match status" value="1"/>
</dbReference>
<dbReference type="InterPro" id="IPR011527">
    <property type="entry name" value="ABC1_TM_dom"/>
</dbReference>
<evidence type="ECO:0000256" key="1">
    <source>
        <dbReference type="ARBA" id="ARBA00004651"/>
    </source>
</evidence>
<evidence type="ECO:0000256" key="4">
    <source>
        <dbReference type="ARBA" id="ARBA00022840"/>
    </source>
</evidence>
<dbReference type="Pfam" id="PF00664">
    <property type="entry name" value="ABC_membrane"/>
    <property type="match status" value="1"/>
</dbReference>
<keyword evidence="4 10" id="KW-0067">ATP-binding</keyword>
<dbReference type="Pfam" id="PF00005">
    <property type="entry name" value="ABC_tran"/>
    <property type="match status" value="1"/>
</dbReference>
<gene>
    <name evidence="10" type="ORF">H9761_12665</name>
</gene>
<dbReference type="InterPro" id="IPR039421">
    <property type="entry name" value="Type_1_exporter"/>
</dbReference>
<accession>A0A9D2NHW8</accession>
<evidence type="ECO:0000259" key="9">
    <source>
        <dbReference type="PROSITE" id="PS50929"/>
    </source>
</evidence>
<evidence type="ECO:0000256" key="5">
    <source>
        <dbReference type="ARBA" id="ARBA00022989"/>
    </source>
</evidence>
<dbReference type="PANTHER" id="PTHR24221:SF654">
    <property type="entry name" value="ATP-BINDING CASSETTE SUB-FAMILY B MEMBER 6"/>
    <property type="match status" value="1"/>
</dbReference>
<evidence type="ECO:0000259" key="8">
    <source>
        <dbReference type="PROSITE" id="PS50893"/>
    </source>
</evidence>
<dbReference type="GO" id="GO:0005524">
    <property type="term" value="F:ATP binding"/>
    <property type="evidence" value="ECO:0007669"/>
    <property type="project" value="UniProtKB-KW"/>
</dbReference>